<feature type="compositionally biased region" description="Polar residues" evidence="1">
    <location>
        <begin position="1"/>
        <end position="13"/>
    </location>
</feature>
<protein>
    <submittedName>
        <fullName evidence="2">Uncharacterized protein</fullName>
    </submittedName>
</protein>
<dbReference type="AlphaFoldDB" id="A0AAV7VZK6"/>
<evidence type="ECO:0000313" key="3">
    <source>
        <dbReference type="Proteomes" id="UP001066276"/>
    </source>
</evidence>
<accession>A0AAV7VZK6</accession>
<feature type="region of interest" description="Disordered" evidence="1">
    <location>
        <begin position="1"/>
        <end position="22"/>
    </location>
</feature>
<name>A0AAV7VZK6_PLEWA</name>
<dbReference type="Proteomes" id="UP001066276">
    <property type="component" value="Chromosome 1_2"/>
</dbReference>
<sequence>MESSQRVGKNTNGESRDYAPPFPPTSLPIAALTGASPAPLDLFLPLPLPLGVTGCGPPVAAIEDHGNRGPCPHVLVSHRKPLGTYERCVCVHLRPSLNLLSRASEVCFKKV</sequence>
<gene>
    <name evidence="2" type="ORF">NDU88_001658</name>
</gene>
<comment type="caution">
    <text evidence="2">The sequence shown here is derived from an EMBL/GenBank/DDBJ whole genome shotgun (WGS) entry which is preliminary data.</text>
</comment>
<proteinExistence type="predicted"/>
<reference evidence="2" key="1">
    <citation type="journal article" date="2022" name="bioRxiv">
        <title>Sequencing and chromosome-scale assembly of the giantPleurodeles waltlgenome.</title>
        <authorList>
            <person name="Brown T."/>
            <person name="Elewa A."/>
            <person name="Iarovenko S."/>
            <person name="Subramanian E."/>
            <person name="Araus A.J."/>
            <person name="Petzold A."/>
            <person name="Susuki M."/>
            <person name="Suzuki K.-i.T."/>
            <person name="Hayashi T."/>
            <person name="Toyoda A."/>
            <person name="Oliveira C."/>
            <person name="Osipova E."/>
            <person name="Leigh N.D."/>
            <person name="Simon A."/>
            <person name="Yun M.H."/>
        </authorList>
    </citation>
    <scope>NUCLEOTIDE SEQUENCE</scope>
    <source>
        <strain evidence="2">20211129_DDA</strain>
        <tissue evidence="2">Liver</tissue>
    </source>
</reference>
<dbReference type="EMBL" id="JANPWB010000002">
    <property type="protein sequence ID" value="KAJ1206249.1"/>
    <property type="molecule type" value="Genomic_DNA"/>
</dbReference>
<organism evidence="2 3">
    <name type="scientific">Pleurodeles waltl</name>
    <name type="common">Iberian ribbed newt</name>
    <dbReference type="NCBI Taxonomy" id="8319"/>
    <lineage>
        <taxon>Eukaryota</taxon>
        <taxon>Metazoa</taxon>
        <taxon>Chordata</taxon>
        <taxon>Craniata</taxon>
        <taxon>Vertebrata</taxon>
        <taxon>Euteleostomi</taxon>
        <taxon>Amphibia</taxon>
        <taxon>Batrachia</taxon>
        <taxon>Caudata</taxon>
        <taxon>Salamandroidea</taxon>
        <taxon>Salamandridae</taxon>
        <taxon>Pleurodelinae</taxon>
        <taxon>Pleurodeles</taxon>
    </lineage>
</organism>
<keyword evidence="3" id="KW-1185">Reference proteome</keyword>
<evidence type="ECO:0000313" key="2">
    <source>
        <dbReference type="EMBL" id="KAJ1206249.1"/>
    </source>
</evidence>
<evidence type="ECO:0000256" key="1">
    <source>
        <dbReference type="SAM" id="MobiDB-lite"/>
    </source>
</evidence>